<evidence type="ECO:0000313" key="3">
    <source>
        <dbReference type="Proteomes" id="UP001234178"/>
    </source>
</evidence>
<evidence type="ECO:0000313" key="2">
    <source>
        <dbReference type="EMBL" id="KAK4016269.1"/>
    </source>
</evidence>
<keyword evidence="3" id="KW-1185">Reference proteome</keyword>
<proteinExistence type="predicted"/>
<keyword evidence="1" id="KW-1133">Transmembrane helix</keyword>
<accession>A0ABQ9ZUS7</accession>
<sequence length="109" mass="12517">MDPVLDYEINFVEASDIRFECSLSLESIETISRGRSQSYVKRNHFLIFFGKALLVALFCYVGFSYLYLFSLSVMASSILIRRFITLKLRVKCPPPYEAGTLGPFEKHGF</sequence>
<comment type="caution">
    <text evidence="2">The sequence shown here is derived from an EMBL/GenBank/DDBJ whole genome shotgun (WGS) entry which is preliminary data.</text>
</comment>
<feature type="transmembrane region" description="Helical" evidence="1">
    <location>
        <begin position="52"/>
        <end position="80"/>
    </location>
</feature>
<dbReference type="Proteomes" id="UP001234178">
    <property type="component" value="Unassembled WGS sequence"/>
</dbReference>
<evidence type="ECO:0000256" key="1">
    <source>
        <dbReference type="SAM" id="Phobius"/>
    </source>
</evidence>
<dbReference type="EMBL" id="JAOYFB010000005">
    <property type="protein sequence ID" value="KAK4016269.1"/>
    <property type="molecule type" value="Genomic_DNA"/>
</dbReference>
<gene>
    <name evidence="2" type="ORF">OUZ56_031219</name>
</gene>
<reference evidence="2 3" key="1">
    <citation type="journal article" date="2023" name="Nucleic Acids Res.">
        <title>The hologenome of Daphnia magna reveals possible DNA methylation and microbiome-mediated evolution of the host genome.</title>
        <authorList>
            <person name="Chaturvedi A."/>
            <person name="Li X."/>
            <person name="Dhandapani V."/>
            <person name="Marshall H."/>
            <person name="Kissane S."/>
            <person name="Cuenca-Cambronero M."/>
            <person name="Asole G."/>
            <person name="Calvet F."/>
            <person name="Ruiz-Romero M."/>
            <person name="Marangio P."/>
            <person name="Guigo R."/>
            <person name="Rago D."/>
            <person name="Mirbahai L."/>
            <person name="Eastwood N."/>
            <person name="Colbourne J.K."/>
            <person name="Zhou J."/>
            <person name="Mallon E."/>
            <person name="Orsini L."/>
        </authorList>
    </citation>
    <scope>NUCLEOTIDE SEQUENCE [LARGE SCALE GENOMIC DNA]</scope>
    <source>
        <strain evidence="2">LRV0_1</strain>
    </source>
</reference>
<keyword evidence="1" id="KW-0472">Membrane</keyword>
<organism evidence="2 3">
    <name type="scientific">Daphnia magna</name>
    <dbReference type="NCBI Taxonomy" id="35525"/>
    <lineage>
        <taxon>Eukaryota</taxon>
        <taxon>Metazoa</taxon>
        <taxon>Ecdysozoa</taxon>
        <taxon>Arthropoda</taxon>
        <taxon>Crustacea</taxon>
        <taxon>Branchiopoda</taxon>
        <taxon>Diplostraca</taxon>
        <taxon>Cladocera</taxon>
        <taxon>Anomopoda</taxon>
        <taxon>Daphniidae</taxon>
        <taxon>Daphnia</taxon>
    </lineage>
</organism>
<name>A0ABQ9ZUS7_9CRUS</name>
<keyword evidence="1" id="KW-0812">Transmembrane</keyword>
<protein>
    <submittedName>
        <fullName evidence="2">Uncharacterized protein</fullName>
    </submittedName>
</protein>